<accession>A0ABQ7SRD4</accession>
<feature type="region of interest" description="Disordered" evidence="2">
    <location>
        <begin position="629"/>
        <end position="651"/>
    </location>
</feature>
<feature type="coiled-coil region" evidence="1">
    <location>
        <begin position="47"/>
        <end position="253"/>
    </location>
</feature>
<feature type="compositionally biased region" description="Polar residues" evidence="2">
    <location>
        <begin position="351"/>
        <end position="362"/>
    </location>
</feature>
<evidence type="ECO:0000256" key="1">
    <source>
        <dbReference type="SAM" id="Coils"/>
    </source>
</evidence>
<keyword evidence="1" id="KW-0175">Coiled coil</keyword>
<protein>
    <recommendedName>
        <fullName evidence="5">Coiled-coil domain containing 57</fullName>
    </recommendedName>
</protein>
<feature type="compositionally biased region" description="Basic and acidic residues" evidence="2">
    <location>
        <begin position="1"/>
        <end position="12"/>
    </location>
</feature>
<feature type="coiled-coil region" evidence="1">
    <location>
        <begin position="473"/>
        <end position="507"/>
    </location>
</feature>
<comment type="caution">
    <text evidence="3">The sequence shown here is derived from an EMBL/GenBank/DDBJ whole genome shotgun (WGS) entry which is preliminary data.</text>
</comment>
<dbReference type="Proteomes" id="UP000826234">
    <property type="component" value="Unassembled WGS sequence"/>
</dbReference>
<feature type="compositionally biased region" description="Polar residues" evidence="2">
    <location>
        <begin position="536"/>
        <end position="558"/>
    </location>
</feature>
<sequence length="697" mass="78412">MELAKAKSYIDRRNHKSSQPAALNSSQNGAAEKSDNGQELLALHKSLAAHKKHIKALERKGSEMEQELKSAKEEKVQLEEKVTELNLELKPALSDRKRLLEEKVALHQQVQRLTMELECAKKQQEGFNAQVSALHSELASAKSRVNHQDKEKVLMKEELESTRQAKEELSSEVAESRRRLEDSLEKLHHLEAEKKILDNRIQALENEWSRLLEEKEGITLQNQRDGWKNQDDMKALRESCENLRESQTLLQREKDLLQAHCLELEAALHGKQEEMSMQLTEQKEISQYWKERWEEVATALKTWEGEVEATAMQSQSLSAKEESPLLLQIQLDACKQELELERNRSQALHHQVQQLQSGSPSQAVPPHEGCQHHRGLDAKVIPSAKQEQESLRLQHQLVTEQLKWIFREREKQKQGSRKHPGRLQEESSAMFPKSQGMLVTTTVTESIQFPEGGAPKSFESCSGGEVESFRWQLKQNEEIITSMASEIQALKQKNESLMKAKLRFQQQIQEIRNVSKQQPEKGTTDPLGRSMHLGWQSAQGSGNSMPSPQSDEPASSSNGREKLPVIQHPSHASVGDEQGHLPVGPNAGHSTPLDSACHDSPFAAAPPLQLHPNLSDRSVPSIRLSLDAASPSLQDDRSPAESEGALLSPRSPALLSPRPFGLSRPCVQCAAALSFLMGKGGIWEEIEKRKRQLIQVE</sequence>
<gene>
    <name evidence="3" type="ORF">JD844_014274</name>
</gene>
<name>A0ABQ7SRD4_PHRPL</name>
<reference evidence="3 4" key="1">
    <citation type="journal article" date="2022" name="Gigascience">
        <title>A chromosome-level genome assembly and annotation of the desert horned lizard, Phrynosoma platyrhinos, provides insight into chromosomal rearrangements among reptiles.</title>
        <authorList>
            <person name="Koochekian N."/>
            <person name="Ascanio A."/>
            <person name="Farleigh K."/>
            <person name="Card D.C."/>
            <person name="Schield D.R."/>
            <person name="Castoe T.A."/>
            <person name="Jezkova T."/>
        </authorList>
    </citation>
    <scope>NUCLEOTIDE SEQUENCE [LARGE SCALE GENOMIC DNA]</scope>
    <source>
        <strain evidence="3">NK-2021</strain>
    </source>
</reference>
<feature type="region of interest" description="Disordered" evidence="2">
    <location>
        <begin position="351"/>
        <end position="373"/>
    </location>
</feature>
<dbReference type="EMBL" id="JAIPUX010003439">
    <property type="protein sequence ID" value="KAH0619888.1"/>
    <property type="molecule type" value="Genomic_DNA"/>
</dbReference>
<feature type="region of interest" description="Disordered" evidence="2">
    <location>
        <begin position="511"/>
        <end position="616"/>
    </location>
</feature>
<feature type="region of interest" description="Disordered" evidence="2">
    <location>
        <begin position="409"/>
        <end position="428"/>
    </location>
</feature>
<evidence type="ECO:0000256" key="2">
    <source>
        <dbReference type="SAM" id="MobiDB-lite"/>
    </source>
</evidence>
<feature type="compositionally biased region" description="Polar residues" evidence="2">
    <location>
        <begin position="17"/>
        <end position="29"/>
    </location>
</feature>
<evidence type="ECO:0008006" key="5">
    <source>
        <dbReference type="Google" id="ProtNLM"/>
    </source>
</evidence>
<organism evidence="3 4">
    <name type="scientific">Phrynosoma platyrhinos</name>
    <name type="common">Desert horned lizard</name>
    <dbReference type="NCBI Taxonomy" id="52577"/>
    <lineage>
        <taxon>Eukaryota</taxon>
        <taxon>Metazoa</taxon>
        <taxon>Chordata</taxon>
        <taxon>Craniata</taxon>
        <taxon>Vertebrata</taxon>
        <taxon>Euteleostomi</taxon>
        <taxon>Lepidosauria</taxon>
        <taxon>Squamata</taxon>
        <taxon>Bifurcata</taxon>
        <taxon>Unidentata</taxon>
        <taxon>Episquamata</taxon>
        <taxon>Toxicofera</taxon>
        <taxon>Iguania</taxon>
        <taxon>Phrynosomatidae</taxon>
        <taxon>Phrynosomatinae</taxon>
        <taxon>Phrynosoma</taxon>
    </lineage>
</organism>
<proteinExistence type="predicted"/>
<evidence type="ECO:0000313" key="4">
    <source>
        <dbReference type="Proteomes" id="UP000826234"/>
    </source>
</evidence>
<feature type="region of interest" description="Disordered" evidence="2">
    <location>
        <begin position="1"/>
        <end position="39"/>
    </location>
</feature>
<keyword evidence="4" id="KW-1185">Reference proteome</keyword>
<evidence type="ECO:0000313" key="3">
    <source>
        <dbReference type="EMBL" id="KAH0619888.1"/>
    </source>
</evidence>